<dbReference type="AlphaFoldDB" id="A0A3B1BIQ6"/>
<sequence length="73" mass="8357">MRVVGKRKIRPIVERASGVLLKQGAVFNDEIHRLPTGTVTYFPKGIYRYKTNEEANAHWDLCLIEGMARNAKK</sequence>
<dbReference type="EMBL" id="UOFV01000494">
    <property type="protein sequence ID" value="VAX04737.1"/>
    <property type="molecule type" value="Genomic_DNA"/>
</dbReference>
<organism evidence="1">
    <name type="scientific">hydrothermal vent metagenome</name>
    <dbReference type="NCBI Taxonomy" id="652676"/>
    <lineage>
        <taxon>unclassified sequences</taxon>
        <taxon>metagenomes</taxon>
        <taxon>ecological metagenomes</taxon>
    </lineage>
</organism>
<name>A0A3B1BIQ6_9ZZZZ</name>
<accession>A0A3B1BIQ6</accession>
<gene>
    <name evidence="1" type="ORF">MNBD_GAMMA19-897</name>
</gene>
<proteinExistence type="predicted"/>
<protein>
    <submittedName>
        <fullName evidence="1">Uncharacterized protein</fullName>
    </submittedName>
</protein>
<reference evidence="1" key="1">
    <citation type="submission" date="2018-06" db="EMBL/GenBank/DDBJ databases">
        <authorList>
            <person name="Zhirakovskaya E."/>
        </authorList>
    </citation>
    <scope>NUCLEOTIDE SEQUENCE</scope>
</reference>
<evidence type="ECO:0000313" key="1">
    <source>
        <dbReference type="EMBL" id="VAX04737.1"/>
    </source>
</evidence>